<gene>
    <name evidence="1" type="ORF">FEM55_04445</name>
</gene>
<keyword evidence="2" id="KW-1185">Reference proteome</keyword>
<accession>A0A5R9KJJ5</accession>
<comment type="caution">
    <text evidence="1">The sequence shown here is derived from an EMBL/GenBank/DDBJ whole genome shotgun (WGS) entry which is preliminary data.</text>
</comment>
<protein>
    <submittedName>
        <fullName evidence="1">Uncharacterized protein</fullName>
    </submittedName>
</protein>
<dbReference type="Proteomes" id="UP000309788">
    <property type="component" value="Unassembled WGS sequence"/>
</dbReference>
<evidence type="ECO:0000313" key="2">
    <source>
        <dbReference type="Proteomes" id="UP000309788"/>
    </source>
</evidence>
<dbReference type="RefSeq" id="WP_138280084.1">
    <property type="nucleotide sequence ID" value="NZ_BMGE01000001.1"/>
</dbReference>
<sequence>MRPHRKFGVYHSPASQTFIVEYASAEVSAANNDVRTFSADARVSQRFIFSSAVNAQITMFL</sequence>
<name>A0A5R9KJJ5_9BACT</name>
<dbReference type="EMBL" id="VCEI01000011">
    <property type="protein sequence ID" value="TLU96390.1"/>
    <property type="molecule type" value="Genomic_DNA"/>
</dbReference>
<evidence type="ECO:0000313" key="1">
    <source>
        <dbReference type="EMBL" id="TLU96390.1"/>
    </source>
</evidence>
<dbReference type="AlphaFoldDB" id="A0A5R9KJJ5"/>
<organism evidence="1 2">
    <name type="scientific">Dyadobacter sediminis</name>
    <dbReference type="NCBI Taxonomy" id="1493691"/>
    <lineage>
        <taxon>Bacteria</taxon>
        <taxon>Pseudomonadati</taxon>
        <taxon>Bacteroidota</taxon>
        <taxon>Cytophagia</taxon>
        <taxon>Cytophagales</taxon>
        <taxon>Spirosomataceae</taxon>
        <taxon>Dyadobacter</taxon>
    </lineage>
</organism>
<proteinExistence type="predicted"/>
<reference evidence="1 2" key="1">
    <citation type="submission" date="2019-05" db="EMBL/GenBank/DDBJ databases">
        <authorList>
            <person name="Qu J.-H."/>
        </authorList>
    </citation>
    <scope>NUCLEOTIDE SEQUENCE [LARGE SCALE GENOMIC DNA]</scope>
    <source>
        <strain evidence="1 2">Z12</strain>
    </source>
</reference>